<dbReference type="PRINTS" id="PR00081">
    <property type="entry name" value="GDHRDH"/>
</dbReference>
<dbReference type="CDD" id="cd05233">
    <property type="entry name" value="SDR_c"/>
    <property type="match status" value="1"/>
</dbReference>
<evidence type="ECO:0000259" key="4">
    <source>
        <dbReference type="SMART" id="SM00822"/>
    </source>
</evidence>
<organism evidence="5 6">
    <name type="scientific">Ketobacter alkanivorans</name>
    <dbReference type="NCBI Taxonomy" id="1917421"/>
    <lineage>
        <taxon>Bacteria</taxon>
        <taxon>Pseudomonadati</taxon>
        <taxon>Pseudomonadota</taxon>
        <taxon>Gammaproteobacteria</taxon>
        <taxon>Pseudomonadales</taxon>
        <taxon>Ketobacteraceae</taxon>
        <taxon>Ketobacter</taxon>
    </lineage>
</organism>
<dbReference type="InterPro" id="IPR057326">
    <property type="entry name" value="KR_dom"/>
</dbReference>
<evidence type="ECO:0000256" key="2">
    <source>
        <dbReference type="ARBA" id="ARBA00023002"/>
    </source>
</evidence>
<dbReference type="SMART" id="SM00822">
    <property type="entry name" value="PKS_KR"/>
    <property type="match status" value="1"/>
</dbReference>
<feature type="domain" description="Ketoreductase" evidence="4">
    <location>
        <begin position="13"/>
        <end position="197"/>
    </location>
</feature>
<evidence type="ECO:0000313" key="5">
    <source>
        <dbReference type="EMBL" id="AUM12600.1"/>
    </source>
</evidence>
<dbReference type="Gene3D" id="3.40.50.720">
    <property type="entry name" value="NAD(P)-binding Rossmann-like Domain"/>
    <property type="match status" value="1"/>
</dbReference>
<proteinExistence type="inferred from homology"/>
<reference evidence="6" key="1">
    <citation type="submission" date="2017-08" db="EMBL/GenBank/DDBJ databases">
        <title>Direct submision.</title>
        <authorList>
            <person name="Kim S.-J."/>
            <person name="Rhee S.-K."/>
        </authorList>
    </citation>
    <scope>NUCLEOTIDE SEQUENCE [LARGE SCALE GENOMIC DNA]</scope>
    <source>
        <strain evidence="6">GI5</strain>
    </source>
</reference>
<accession>A0A2K9LK25</accession>
<dbReference type="KEGG" id="kak:Kalk_09300"/>
<dbReference type="FunFam" id="3.40.50.720:FF:000084">
    <property type="entry name" value="Short-chain dehydrogenase reductase"/>
    <property type="match status" value="1"/>
</dbReference>
<dbReference type="AlphaFoldDB" id="A0A2K9LK25"/>
<evidence type="ECO:0000256" key="1">
    <source>
        <dbReference type="ARBA" id="ARBA00006484"/>
    </source>
</evidence>
<dbReference type="PANTHER" id="PTHR44196">
    <property type="entry name" value="DEHYDROGENASE/REDUCTASE SDR FAMILY MEMBER 7B"/>
    <property type="match status" value="1"/>
</dbReference>
<sequence>MTHFKGKDGFKNKVALITGAGSGIGQATALELARRGAQLWLTDINATGLEQTAEQVKALGAQCQTFVGNVSSSTDMKKLAKAVHEQHPALDILINNAGIGVAGRFVDTTLKTWNKVLDVNVKGVMLGCHVFAPNMISQGGGHIVNVASAAAFIAAKDMPVYAMSKYAVLGFSEALRADLYDHGIGVSAVCPGVINTAIVANTLFEGSVGNNDTVKNKVVEFYKKRNYTADKVALGIIDAIEHNLAVRPISPEAWAMYLAKRWLPGVVDWVGRRDLPFMAAD</sequence>
<gene>
    <name evidence="5" type="ORF">Kalk_09300</name>
</gene>
<keyword evidence="6" id="KW-1185">Reference proteome</keyword>
<dbReference type="GO" id="GO:0016491">
    <property type="term" value="F:oxidoreductase activity"/>
    <property type="evidence" value="ECO:0007669"/>
    <property type="project" value="UniProtKB-KW"/>
</dbReference>
<dbReference type="InterPro" id="IPR036291">
    <property type="entry name" value="NAD(P)-bd_dom_sf"/>
</dbReference>
<evidence type="ECO:0000256" key="3">
    <source>
        <dbReference type="RuleBase" id="RU000363"/>
    </source>
</evidence>
<dbReference type="SUPFAM" id="SSF51735">
    <property type="entry name" value="NAD(P)-binding Rossmann-fold domains"/>
    <property type="match status" value="1"/>
</dbReference>
<comment type="similarity">
    <text evidence="1 3">Belongs to the short-chain dehydrogenases/reductases (SDR) family.</text>
</comment>
<dbReference type="PROSITE" id="PS00061">
    <property type="entry name" value="ADH_SHORT"/>
    <property type="match status" value="1"/>
</dbReference>
<dbReference type="EMBL" id="CP022684">
    <property type="protein sequence ID" value="AUM12600.1"/>
    <property type="molecule type" value="Genomic_DNA"/>
</dbReference>
<dbReference type="Pfam" id="PF00106">
    <property type="entry name" value="adh_short"/>
    <property type="match status" value="1"/>
</dbReference>
<dbReference type="RefSeq" id="WP_101893976.1">
    <property type="nucleotide sequence ID" value="NZ_CP022684.1"/>
</dbReference>
<dbReference type="Proteomes" id="UP000235116">
    <property type="component" value="Chromosome"/>
</dbReference>
<protein>
    <recommendedName>
        <fullName evidence="4">Ketoreductase domain-containing protein</fullName>
    </recommendedName>
</protein>
<dbReference type="PRINTS" id="PR00080">
    <property type="entry name" value="SDRFAMILY"/>
</dbReference>
<dbReference type="PANTHER" id="PTHR44196:SF1">
    <property type="entry name" value="DEHYDROGENASE_REDUCTASE SDR FAMILY MEMBER 7B"/>
    <property type="match status" value="1"/>
</dbReference>
<dbReference type="GO" id="GO:0016020">
    <property type="term" value="C:membrane"/>
    <property type="evidence" value="ECO:0007669"/>
    <property type="project" value="TreeGrafter"/>
</dbReference>
<dbReference type="InterPro" id="IPR002347">
    <property type="entry name" value="SDR_fam"/>
</dbReference>
<keyword evidence="2" id="KW-0560">Oxidoreductase</keyword>
<evidence type="ECO:0000313" key="6">
    <source>
        <dbReference type="Proteomes" id="UP000235116"/>
    </source>
</evidence>
<name>A0A2K9LK25_9GAMM</name>
<dbReference type="InterPro" id="IPR020904">
    <property type="entry name" value="Sc_DH/Rdtase_CS"/>
</dbReference>
<dbReference type="OrthoDB" id="9810734at2"/>